<evidence type="ECO:0000313" key="3">
    <source>
        <dbReference type="Proteomes" id="UP000196402"/>
    </source>
</evidence>
<gene>
    <name evidence="2" type="ORF">PVT01_000065500</name>
</gene>
<feature type="transmembrane region" description="Helical" evidence="1">
    <location>
        <begin position="432"/>
        <end position="454"/>
    </location>
</feature>
<dbReference type="VEuPathDB" id="PlasmoDB:PVPAM_100006400"/>
<dbReference type="VEuPathDB" id="PlasmoDB:PVX_107755"/>
<sequence>MGQNFVKLFCTLHGKGRNNNISDNYITFLNFWFNRELKKIITDQNDRSSVYRHFNTLCSKVSYLKVLSDKINEINEEVYKKWCILYDLYDIYNKIINECKIKSNDLQNKCNHHSQKVVDLFNKGIEYFNANNDYEFNNSMKEFNILYNKFKYKIHKYKKIELPDLQKLLFAMDLEAKVDNKVASFCKSVNDSNTSRKNIEESLCVKYCGAFISENSDNNKYARICSQIVTNLKKLSNIKGVGDTHDDRCSNLTYWTYDIIMKIFNANGSHYLEKNFSRELNNIILRVNNELEKNENCIFYVDGSFLDWNEEKYLHDYFEHFNDLSNLTDDKINNDMYCQYINNISKLYKKYMYMCCTCYSRPEYVCKEHCPKFFKCNREYFPIEILHKLECKDNVSLQNEKENFDSLIIDLDVISKSQLVAMNFYKILTQDYFYRFVFSTFILLGIFFIFFLFYKFTPNGFKLNAKRSKKKQNNYHNNGGNRKELLEYEKKTVNGNSNKKRLRIAYHSA</sequence>
<proteinExistence type="predicted"/>
<evidence type="ECO:0000256" key="1">
    <source>
        <dbReference type="SAM" id="Phobius"/>
    </source>
</evidence>
<reference evidence="2 3" key="1">
    <citation type="submission" date="2016-07" db="EMBL/GenBank/DDBJ databases">
        <authorList>
            <consortium name="Pathogen Informatics"/>
        </authorList>
    </citation>
    <scope>NUCLEOTIDE SEQUENCE [LARGE SCALE GENOMIC DNA]</scope>
</reference>
<keyword evidence="1" id="KW-0812">Transmembrane</keyword>
<dbReference type="VEuPathDB" id="PlasmoDB:PVW1_100022700"/>
<keyword evidence="1" id="KW-0472">Membrane</keyword>
<dbReference type="Proteomes" id="UP000196402">
    <property type="component" value="Unassembled WGS sequence"/>
</dbReference>
<dbReference type="VEuPathDB" id="PlasmoDB:PVP01_1000200"/>
<keyword evidence="1" id="KW-1133">Transmembrane helix</keyword>
<organism evidence="2 3">
    <name type="scientific">Plasmodium vivax</name>
    <name type="common">malaria parasite P. vivax</name>
    <dbReference type="NCBI Taxonomy" id="5855"/>
    <lineage>
        <taxon>Eukaryota</taxon>
        <taxon>Sar</taxon>
        <taxon>Alveolata</taxon>
        <taxon>Apicomplexa</taxon>
        <taxon>Aconoidasida</taxon>
        <taxon>Haemosporida</taxon>
        <taxon>Plasmodiidae</taxon>
        <taxon>Plasmodium</taxon>
        <taxon>Plasmodium (Plasmodium)</taxon>
    </lineage>
</organism>
<accession>A0A1G4E8C1</accession>
<name>A0A1G4E8C1_PLAVI</name>
<dbReference type="AlphaFoldDB" id="A0A1G4E8C1"/>
<protein>
    <submittedName>
        <fullName evidence="2">VIR protein</fullName>
    </submittedName>
</protein>
<dbReference type="InterPro" id="IPR008780">
    <property type="entry name" value="Plasmodium_Vir"/>
</dbReference>
<evidence type="ECO:0000313" key="2">
    <source>
        <dbReference type="EMBL" id="SCA83608.1"/>
    </source>
</evidence>
<dbReference type="EMBL" id="FLYH01000177">
    <property type="protein sequence ID" value="SCA83608.1"/>
    <property type="molecule type" value="Genomic_DNA"/>
</dbReference>
<dbReference type="Pfam" id="PF05795">
    <property type="entry name" value="Plasmodium_Vir"/>
    <property type="match status" value="2"/>
</dbReference>